<protein>
    <submittedName>
        <fullName evidence="2">Uncharacterized protein</fullName>
    </submittedName>
</protein>
<dbReference type="Proteomes" id="UP000595692">
    <property type="component" value="Segment"/>
</dbReference>
<organism evidence="2 3">
    <name type="scientific">Pseudomonas phage Bertil</name>
    <dbReference type="NCBI Taxonomy" id="2801385"/>
    <lineage>
        <taxon>Viruses</taxon>
        <taxon>Duplodnaviria</taxon>
        <taxon>Heunggongvirae</taxon>
        <taxon>Uroviricota</taxon>
        <taxon>Caudoviricetes</taxon>
        <taxon>Autographivirales</taxon>
        <taxon>Autoscriptoviridae</taxon>
        <taxon>Bertilvirus</taxon>
        <taxon>Bertilvirus bertil</taxon>
    </lineage>
</organism>
<reference evidence="2 3" key="1">
    <citation type="submission" date="2020-11" db="EMBL/GenBank/DDBJ databases">
        <authorList>
            <person name="Joergensen J.B."/>
            <person name="Djurhuus A.M."/>
            <person name="Carstens A.B."/>
            <person name="Kot W."/>
            <person name="Neve H."/>
            <person name="Morris C.E."/>
            <person name="Hansen L.H."/>
        </authorList>
    </citation>
    <scope>NUCLEOTIDE SEQUENCE [LARGE SCALE GENOMIC DNA]</scope>
</reference>
<evidence type="ECO:0000256" key="1">
    <source>
        <dbReference type="SAM" id="MobiDB-lite"/>
    </source>
</evidence>
<accession>A0A7T8IWG5</accession>
<feature type="region of interest" description="Disordered" evidence="1">
    <location>
        <begin position="1"/>
        <end position="42"/>
    </location>
</feature>
<name>A0A7T8IWG5_9CAUD</name>
<feature type="compositionally biased region" description="Basic and acidic residues" evidence="1">
    <location>
        <begin position="19"/>
        <end position="42"/>
    </location>
</feature>
<sequence>MLQPMKNQRTRPAPQPKQWGDRKKSRRDHDNTRHTGWKDDEE</sequence>
<evidence type="ECO:0000313" key="3">
    <source>
        <dbReference type="Proteomes" id="UP000595692"/>
    </source>
</evidence>
<keyword evidence="3" id="KW-1185">Reference proteome</keyword>
<evidence type="ECO:0000313" key="2">
    <source>
        <dbReference type="EMBL" id="QQO90767.1"/>
    </source>
</evidence>
<proteinExistence type="predicted"/>
<dbReference type="EMBL" id="MW286266">
    <property type="protein sequence ID" value="QQO90767.1"/>
    <property type="molecule type" value="Genomic_DNA"/>
</dbReference>